<dbReference type="PROSITE" id="PS50878">
    <property type="entry name" value="RT_POL"/>
    <property type="match status" value="1"/>
</dbReference>
<dbReference type="GO" id="GO:0003964">
    <property type="term" value="F:RNA-directed DNA polymerase activity"/>
    <property type="evidence" value="ECO:0007669"/>
    <property type="project" value="UniProtKB-KW"/>
</dbReference>
<dbReference type="InterPro" id="IPR051083">
    <property type="entry name" value="GrpII_Intron_Splice-Mob/Def"/>
</dbReference>
<keyword evidence="3" id="KW-0808">Transferase</keyword>
<protein>
    <submittedName>
        <fullName evidence="3">Group II intron reverse transcriptase/maturase</fullName>
    </submittedName>
</protein>
<accession>A0A6S5TRD6</accession>
<dbReference type="CDD" id="cd01651">
    <property type="entry name" value="RT_G2_intron"/>
    <property type="match status" value="1"/>
</dbReference>
<dbReference type="EMBL" id="AP022227">
    <property type="protein sequence ID" value="BBT40713.1"/>
    <property type="molecule type" value="Genomic_DNA"/>
</dbReference>
<sequence length="424" mass="47140">MSSSLYKHIYRMDTLYAAWRKVRSSSVASSSERIRNEAKDFEARIPGSLREIQRALSRKEFVFAPQTGVAKTKASGKSRPIVLAPIPNRIVQRALLDTLHLKVKYVQQVFAVPTSYGGIPNKRVSLAIQAAKASMQAGAKYHIRSDIPDFFTKIKKPRVVELIAGHVKCSDTMRLFEDALQTDLGNLDALRRQRIEELFPIGVQGVAQGSPLSPLVANIYLHEFDLKMNSNGITCLRYIDDFLLLGQDSHTVDSAFRLARKELNALSLDAYCPSSAPEKATRGPTTKGVDFLGCTITPGLVQPSRKTRSKFRERVRSELEVSIRMMKAGAKEGITNSLGTYSGALQNLDRVILGWGKAFSFCHTSAQWAHSIDKDISEALKQFERETAQLLSTSDQAAQRRIRGVRLLAEVNSQQSDELLAKAM</sequence>
<evidence type="ECO:0000313" key="4">
    <source>
        <dbReference type="Proteomes" id="UP000515680"/>
    </source>
</evidence>
<feature type="domain" description="Reverse transcriptase" evidence="2">
    <location>
        <begin position="50"/>
        <end position="296"/>
    </location>
</feature>
<keyword evidence="3" id="KW-0548">Nucleotidyltransferase</keyword>
<dbReference type="Proteomes" id="UP000515680">
    <property type="component" value="Chromosome"/>
</dbReference>
<evidence type="ECO:0000313" key="3">
    <source>
        <dbReference type="EMBL" id="BBT40713.1"/>
    </source>
</evidence>
<proteinExistence type="inferred from homology"/>
<evidence type="ECO:0000256" key="1">
    <source>
        <dbReference type="ARBA" id="ARBA00034120"/>
    </source>
</evidence>
<dbReference type="PANTHER" id="PTHR34047:SF8">
    <property type="entry name" value="PROTEIN YKFC"/>
    <property type="match status" value="1"/>
</dbReference>
<gene>
    <name evidence="3" type="ORF">WP8W18C01_30540</name>
</gene>
<dbReference type="PANTHER" id="PTHR34047">
    <property type="entry name" value="NUCLEAR INTRON MATURASE 1, MITOCHONDRIAL-RELATED"/>
    <property type="match status" value="1"/>
</dbReference>
<dbReference type="AlphaFoldDB" id="A0A6S5TRD6"/>
<organism evidence="3 4">
    <name type="scientific">Pseudomonas putida</name>
    <name type="common">Arthrobacter siderocapsulatus</name>
    <dbReference type="NCBI Taxonomy" id="303"/>
    <lineage>
        <taxon>Bacteria</taxon>
        <taxon>Pseudomonadati</taxon>
        <taxon>Pseudomonadota</taxon>
        <taxon>Gammaproteobacteria</taxon>
        <taxon>Pseudomonadales</taxon>
        <taxon>Pseudomonadaceae</taxon>
        <taxon>Pseudomonas</taxon>
    </lineage>
</organism>
<dbReference type="RefSeq" id="WP_182815490.1">
    <property type="nucleotide sequence ID" value="NZ_AP022227.1"/>
</dbReference>
<reference evidence="3 4" key="1">
    <citation type="submission" date="2019-12" db="EMBL/GenBank/DDBJ databases">
        <title>complete genome sequences of Pseudomonas putida str. WP8-W18-CRE-01 isolated from wastewater treatment plant effluent.</title>
        <authorList>
            <person name="Sekizuka T."/>
            <person name="Itokawa K."/>
            <person name="Yatsu K."/>
            <person name="Inamine Y."/>
            <person name="Kuroda M."/>
        </authorList>
    </citation>
    <scope>NUCLEOTIDE SEQUENCE [LARGE SCALE GENOMIC DNA]</scope>
    <source>
        <strain evidence="3 4">WP8-W18-CRE-01</strain>
    </source>
</reference>
<comment type="similarity">
    <text evidence="1">Belongs to the bacterial reverse transcriptase family.</text>
</comment>
<name>A0A6S5TRD6_PSEPU</name>
<keyword evidence="3" id="KW-0695">RNA-directed DNA polymerase</keyword>
<dbReference type="SUPFAM" id="SSF56672">
    <property type="entry name" value="DNA/RNA polymerases"/>
    <property type="match status" value="1"/>
</dbReference>
<evidence type="ECO:0000259" key="2">
    <source>
        <dbReference type="PROSITE" id="PS50878"/>
    </source>
</evidence>
<dbReference type="Pfam" id="PF00078">
    <property type="entry name" value="RVT_1"/>
    <property type="match status" value="1"/>
</dbReference>
<dbReference type="InterPro" id="IPR043502">
    <property type="entry name" value="DNA/RNA_pol_sf"/>
</dbReference>
<dbReference type="InterPro" id="IPR000477">
    <property type="entry name" value="RT_dom"/>
</dbReference>